<protein>
    <submittedName>
        <fullName evidence="2">Uncharacterized protein</fullName>
    </submittedName>
</protein>
<name>A0A2M8VZU7_9BURK</name>
<comment type="caution">
    <text evidence="2">The sequence shown here is derived from an EMBL/GenBank/DDBJ whole genome shotgun (WGS) entry which is preliminary data.</text>
</comment>
<proteinExistence type="predicted"/>
<keyword evidence="3" id="KW-1185">Reference proteome</keyword>
<gene>
    <name evidence="2" type="ORF">B0G85_0773</name>
</gene>
<accession>A0A2M8VZU7</accession>
<organism evidence="2 3">
    <name type="scientific">Polynucleobacter brandtiae</name>
    <dbReference type="NCBI Taxonomy" id="1938816"/>
    <lineage>
        <taxon>Bacteria</taxon>
        <taxon>Pseudomonadati</taxon>
        <taxon>Pseudomonadota</taxon>
        <taxon>Betaproteobacteria</taxon>
        <taxon>Burkholderiales</taxon>
        <taxon>Burkholderiaceae</taxon>
        <taxon>Polynucleobacter</taxon>
    </lineage>
</organism>
<feature type="chain" id="PRO_5014889612" evidence="1">
    <location>
        <begin position="26"/>
        <end position="213"/>
    </location>
</feature>
<dbReference type="Proteomes" id="UP000229366">
    <property type="component" value="Unassembled WGS sequence"/>
</dbReference>
<dbReference type="RefSeq" id="WP_100379083.1">
    <property type="nucleotide sequence ID" value="NZ_CBCSBW010000001.1"/>
</dbReference>
<dbReference type="AlphaFoldDB" id="A0A2M8VZU7"/>
<dbReference type="EMBL" id="PGTX01000001">
    <property type="protein sequence ID" value="PJI83375.1"/>
    <property type="molecule type" value="Genomic_DNA"/>
</dbReference>
<sequence length="213" mass="23370">MLISKNLAPIAVFICLFSGSFSSLALEISDLALEGEIKYLKVRPDPGAYSYESRVKITPQSLETGSVEIATCHYQLDPIAKVVIVFNPERIQAIAIQSLDKMTSAVVKDNEVVLTDVERGASICIGLKSRALDQLGDGRFKLNAGPLMRRYFDGYLPMAAKLRVDWPANMLILEKTSPAEKDGIDVVKGNDGVQLNMIFAGKMTAQIFLKKTD</sequence>
<evidence type="ECO:0000313" key="3">
    <source>
        <dbReference type="Proteomes" id="UP000229366"/>
    </source>
</evidence>
<evidence type="ECO:0000313" key="2">
    <source>
        <dbReference type="EMBL" id="PJI83375.1"/>
    </source>
</evidence>
<dbReference type="OrthoDB" id="8560667at2"/>
<keyword evidence="1" id="KW-0732">Signal</keyword>
<feature type="signal peptide" evidence="1">
    <location>
        <begin position="1"/>
        <end position="25"/>
    </location>
</feature>
<evidence type="ECO:0000256" key="1">
    <source>
        <dbReference type="SAM" id="SignalP"/>
    </source>
</evidence>
<reference evidence="2 3" key="1">
    <citation type="submission" date="2017-11" db="EMBL/GenBank/DDBJ databases">
        <title>Genomic Encyclopedia of Type Strains, Phase III (KMG-III): the genomes of soil and plant-associated and newly described type strains.</title>
        <authorList>
            <person name="Whitman W."/>
        </authorList>
    </citation>
    <scope>NUCLEOTIDE SEQUENCE [LARGE SCALE GENOMIC DNA]</scope>
    <source>
        <strain evidence="2 3">UB-Domo-W1</strain>
    </source>
</reference>